<sequence length="224" mass="23873">MTLFGVAVVLAALPFSVDAVTVTAWVAEDGVIEQTSVAVWLCAALYLLWRSRSPRGAAVAFAVVFLTLAVREAGLPPELVPSGKQLLSWRYYLNGDIDLLRRLITGGLMLAVLVSFGACTRAGWRYLLREQGWRHADGQLLVMSAATLVLAQGGEAVVERLLHAAAAGEASPRGLLVALSLEEGLECLGSVYALAAIKAASSWMGVDHPTRVFPVRISRPAVAH</sequence>
<accession>A0A2U8FUC9</accession>
<keyword evidence="1" id="KW-0812">Transmembrane</keyword>
<proteinExistence type="predicted"/>
<feature type="transmembrane region" description="Helical" evidence="1">
    <location>
        <begin position="103"/>
        <end position="124"/>
    </location>
</feature>
<keyword evidence="1" id="KW-0472">Membrane</keyword>
<keyword evidence="1" id="KW-1133">Transmembrane helix</keyword>
<gene>
    <name evidence="2" type="ORF">DEH84_11805</name>
</gene>
<feature type="transmembrane region" description="Helical" evidence="1">
    <location>
        <begin position="29"/>
        <end position="49"/>
    </location>
</feature>
<keyword evidence="3" id="KW-1185">Reference proteome</keyword>
<feature type="transmembrane region" description="Helical" evidence="1">
    <location>
        <begin position="56"/>
        <end position="74"/>
    </location>
</feature>
<dbReference type="AlphaFoldDB" id="A0A2U8FUC9"/>
<name>A0A2U8FUC9_9BURK</name>
<dbReference type="KEGG" id="aon:DEH84_11805"/>
<organism evidence="2 3">
    <name type="scientific">Aquabacterium olei</name>
    <dbReference type="NCBI Taxonomy" id="1296669"/>
    <lineage>
        <taxon>Bacteria</taxon>
        <taxon>Pseudomonadati</taxon>
        <taxon>Pseudomonadota</taxon>
        <taxon>Betaproteobacteria</taxon>
        <taxon>Burkholderiales</taxon>
        <taxon>Aquabacterium</taxon>
    </lineage>
</organism>
<evidence type="ECO:0000313" key="3">
    <source>
        <dbReference type="Proteomes" id="UP000244892"/>
    </source>
</evidence>
<dbReference type="EMBL" id="CP029210">
    <property type="protein sequence ID" value="AWI54034.1"/>
    <property type="molecule type" value="Genomic_DNA"/>
</dbReference>
<dbReference type="Proteomes" id="UP000244892">
    <property type="component" value="Chromosome"/>
</dbReference>
<evidence type="ECO:0000313" key="2">
    <source>
        <dbReference type="EMBL" id="AWI54034.1"/>
    </source>
</evidence>
<reference evidence="2 3" key="1">
    <citation type="submission" date="2018-05" db="EMBL/GenBank/DDBJ databases">
        <title>complete genome sequence of Aquabacterium olei NBRC 110486.</title>
        <authorList>
            <person name="Tang B."/>
            <person name="Chang J."/>
            <person name="Zhang L."/>
            <person name="Yang H."/>
        </authorList>
    </citation>
    <scope>NUCLEOTIDE SEQUENCE [LARGE SCALE GENOMIC DNA]</scope>
    <source>
        <strain evidence="2 3">NBRC 110486</strain>
    </source>
</reference>
<protein>
    <submittedName>
        <fullName evidence="2">Uncharacterized protein</fullName>
    </submittedName>
</protein>
<evidence type="ECO:0000256" key="1">
    <source>
        <dbReference type="SAM" id="Phobius"/>
    </source>
</evidence>